<keyword evidence="5" id="KW-0732">Signal</keyword>
<evidence type="ECO:0000259" key="7">
    <source>
        <dbReference type="PROSITE" id="PS51935"/>
    </source>
</evidence>
<feature type="domain" description="SH3b" evidence="6">
    <location>
        <begin position="64"/>
        <end position="127"/>
    </location>
</feature>
<dbReference type="InterPro" id="IPR038765">
    <property type="entry name" value="Papain-like_cys_pep_sf"/>
</dbReference>
<keyword evidence="2" id="KW-0645">Protease</keyword>
<dbReference type="KEGG" id="hsd:SD1D_1767"/>
<dbReference type="Pfam" id="PF00877">
    <property type="entry name" value="NLPC_P60"/>
    <property type="match status" value="1"/>
</dbReference>
<dbReference type="SUPFAM" id="SSF54001">
    <property type="entry name" value="Cysteine proteinases"/>
    <property type="match status" value="1"/>
</dbReference>
<dbReference type="InterPro" id="IPR000064">
    <property type="entry name" value="NLP_P60_dom"/>
</dbReference>
<evidence type="ECO:0000313" key="8">
    <source>
        <dbReference type="EMBL" id="CUH93312.1"/>
    </source>
</evidence>
<dbReference type="GO" id="GO:0006508">
    <property type="term" value="P:proteolysis"/>
    <property type="evidence" value="ECO:0007669"/>
    <property type="project" value="UniProtKB-KW"/>
</dbReference>
<proteinExistence type="inferred from homology"/>
<dbReference type="InterPro" id="IPR003646">
    <property type="entry name" value="SH3-like_bac-type"/>
</dbReference>
<dbReference type="Pfam" id="PF08239">
    <property type="entry name" value="SH3_3"/>
    <property type="match status" value="2"/>
</dbReference>
<dbReference type="PANTHER" id="PTHR47053:SF1">
    <property type="entry name" value="MUREIN DD-ENDOPEPTIDASE MEPH-RELATED"/>
    <property type="match status" value="1"/>
</dbReference>
<dbReference type="AlphaFoldDB" id="A0A0K8J7L5"/>
<keyword evidence="4" id="KW-0788">Thiol protease</keyword>
<dbReference type="GO" id="GO:0008234">
    <property type="term" value="F:cysteine-type peptidase activity"/>
    <property type="evidence" value="ECO:0007669"/>
    <property type="project" value="UniProtKB-KW"/>
</dbReference>
<dbReference type="Gene3D" id="2.30.30.40">
    <property type="entry name" value="SH3 Domains"/>
    <property type="match status" value="2"/>
</dbReference>
<evidence type="ECO:0000313" key="9">
    <source>
        <dbReference type="Proteomes" id="UP000196053"/>
    </source>
</evidence>
<protein>
    <submittedName>
        <fullName evidence="8">Uncharacterized protein</fullName>
    </submittedName>
</protein>
<dbReference type="PANTHER" id="PTHR47053">
    <property type="entry name" value="MUREIN DD-ENDOPEPTIDASE MEPH-RELATED"/>
    <property type="match status" value="1"/>
</dbReference>
<dbReference type="PROSITE" id="PS51935">
    <property type="entry name" value="NLPC_P60"/>
    <property type="match status" value="1"/>
</dbReference>
<name>A0A0K8J7L5_9FIRM</name>
<evidence type="ECO:0000256" key="5">
    <source>
        <dbReference type="SAM" id="SignalP"/>
    </source>
</evidence>
<feature type="chain" id="PRO_5005509431" evidence="5">
    <location>
        <begin position="29"/>
        <end position="350"/>
    </location>
</feature>
<feature type="signal peptide" evidence="5">
    <location>
        <begin position="1"/>
        <end position="28"/>
    </location>
</feature>
<evidence type="ECO:0000256" key="2">
    <source>
        <dbReference type="ARBA" id="ARBA00022670"/>
    </source>
</evidence>
<dbReference type="Proteomes" id="UP000196053">
    <property type="component" value="Chromosome I"/>
</dbReference>
<sequence>MNKKVRKIAVCCAVGSLALMGRAKTAYAAGEPVAGITVLINDISEDPKMNAEINNILHPIKKYGNMAIADVNNYVNIRSQANTNSKILGKLYSKGTATILEEEGDWLKIKSGSVTGYIKAEFLITGSKVYEMIEEVKTKLATVNANKLNIRTKADINSSILTQVPNGDKLKVIEESGEWIKVSTGNKVGYVSADYVDIKTDFQEAISIEEEQERIRLEKERQQKEESKAVSSLRQQIVNYAKQFIGNPYVWGGTSLTRGADCSGFTQSVFKKFGIYIPRTSRSQAGSGKRVSLDKIQPGDLIFYTKNGRINHVVIYIGNGKVLGAASKEEGIVIKNLNYRKPYKAVSYIN</sequence>
<comment type="similarity">
    <text evidence="1">Belongs to the peptidase C40 family.</text>
</comment>
<gene>
    <name evidence="8" type="ORF">SD1D_1767</name>
</gene>
<dbReference type="InterPro" id="IPR051202">
    <property type="entry name" value="Peptidase_C40"/>
</dbReference>
<accession>A0A0K8J7L5</accession>
<keyword evidence="9" id="KW-1185">Reference proteome</keyword>
<dbReference type="Gene3D" id="3.90.1720.10">
    <property type="entry name" value="endopeptidase domain like (from Nostoc punctiforme)"/>
    <property type="match status" value="1"/>
</dbReference>
<organism evidence="8 9">
    <name type="scientific">Herbinix luporum</name>
    <dbReference type="NCBI Taxonomy" id="1679721"/>
    <lineage>
        <taxon>Bacteria</taxon>
        <taxon>Bacillati</taxon>
        <taxon>Bacillota</taxon>
        <taxon>Clostridia</taxon>
        <taxon>Lachnospirales</taxon>
        <taxon>Lachnospiraceae</taxon>
        <taxon>Herbinix</taxon>
    </lineage>
</organism>
<dbReference type="EMBL" id="LN879430">
    <property type="protein sequence ID" value="CUH93312.1"/>
    <property type="molecule type" value="Genomic_DNA"/>
</dbReference>
<evidence type="ECO:0000256" key="3">
    <source>
        <dbReference type="ARBA" id="ARBA00022801"/>
    </source>
</evidence>
<evidence type="ECO:0000259" key="6">
    <source>
        <dbReference type="PROSITE" id="PS51781"/>
    </source>
</evidence>
<keyword evidence="3" id="KW-0378">Hydrolase</keyword>
<reference evidence="9" key="1">
    <citation type="submission" date="2015-09" db="EMBL/GenBank/DDBJ databases">
        <authorList>
            <person name="Wibberg D."/>
        </authorList>
    </citation>
    <scope>NUCLEOTIDE SEQUENCE [LARGE SCALE GENOMIC DNA]</scope>
    <source>
        <strain evidence="9">SD1D</strain>
    </source>
</reference>
<feature type="domain" description="NlpC/P60" evidence="7">
    <location>
        <begin position="231"/>
        <end position="350"/>
    </location>
</feature>
<dbReference type="OrthoDB" id="9808890at2"/>
<evidence type="ECO:0000256" key="4">
    <source>
        <dbReference type="ARBA" id="ARBA00022807"/>
    </source>
</evidence>
<evidence type="ECO:0000256" key="1">
    <source>
        <dbReference type="ARBA" id="ARBA00007074"/>
    </source>
</evidence>
<feature type="domain" description="SH3b" evidence="6">
    <location>
        <begin position="138"/>
        <end position="200"/>
    </location>
</feature>
<dbReference type="SMART" id="SM00287">
    <property type="entry name" value="SH3b"/>
    <property type="match status" value="2"/>
</dbReference>
<dbReference type="RefSeq" id="WP_058258570.1">
    <property type="nucleotide sequence ID" value="NZ_DUPS01000052.1"/>
</dbReference>
<dbReference type="PROSITE" id="PS51781">
    <property type="entry name" value="SH3B"/>
    <property type="match status" value="2"/>
</dbReference>